<dbReference type="SUPFAM" id="SSF57903">
    <property type="entry name" value="FYVE/PHD zinc finger"/>
    <property type="match status" value="1"/>
</dbReference>
<dbReference type="InterPro" id="IPR011011">
    <property type="entry name" value="Znf_FYVE_PHD"/>
</dbReference>
<gene>
    <name evidence="1" type="ORF">CHILSU_LOCUS8719</name>
</gene>
<evidence type="ECO:0000313" key="1">
    <source>
        <dbReference type="EMBL" id="CAH0405357.1"/>
    </source>
</evidence>
<dbReference type="EMBL" id="OU963897">
    <property type="protein sequence ID" value="CAH0405357.1"/>
    <property type="molecule type" value="Genomic_DNA"/>
</dbReference>
<evidence type="ECO:0008006" key="3">
    <source>
        <dbReference type="Google" id="ProtNLM"/>
    </source>
</evidence>
<proteinExistence type="predicted"/>
<protein>
    <recommendedName>
        <fullName evidence="3">Zinc finger PHD-type domain-containing protein</fullName>
    </recommendedName>
</protein>
<dbReference type="Proteomes" id="UP001153292">
    <property type="component" value="Chromosome 4"/>
</dbReference>
<keyword evidence="2" id="KW-1185">Reference proteome</keyword>
<sequence length="398" mass="43455">MKCAVCDASFNDGVQCGACKKYLDFNCANITETGYRKLGPERRLAWKCPQCKLSRSSSPSPGGDSVLETILSEIRDMKHQLSSLPTLVEDVKCIKRELEDLKSSCDFNSAKLDEQELRISDLENRVSGIVIVQSSFNSAANEITALKKELALKEQWARLNNVEIKGVPMKSGENLFELAESLTVAVGYSFPKNQINYIARVPVYNSKEKSIIINFNNRYVKEECNLIEPWNGLGAQLCNGASVRAPTAACAARLRGLLAGPVGEHLGLAPCAPPARPAHCPPPPPTAPTPLEPSKDACYSSRLFINAQKQRTVAHIYLFVILAQTNLGSVRMPRQAFVALLADIVEFLEAKCPGHQASDDRSSGANGGKRTLPFSLVNILRDYSADAAITRINSAEFV</sequence>
<name>A0ABN8BCT5_CHISP</name>
<dbReference type="InterPro" id="IPR013083">
    <property type="entry name" value="Znf_RING/FYVE/PHD"/>
</dbReference>
<organism evidence="1 2">
    <name type="scientific">Chilo suppressalis</name>
    <name type="common">Asiatic rice borer moth</name>
    <dbReference type="NCBI Taxonomy" id="168631"/>
    <lineage>
        <taxon>Eukaryota</taxon>
        <taxon>Metazoa</taxon>
        <taxon>Ecdysozoa</taxon>
        <taxon>Arthropoda</taxon>
        <taxon>Hexapoda</taxon>
        <taxon>Insecta</taxon>
        <taxon>Pterygota</taxon>
        <taxon>Neoptera</taxon>
        <taxon>Endopterygota</taxon>
        <taxon>Lepidoptera</taxon>
        <taxon>Glossata</taxon>
        <taxon>Ditrysia</taxon>
        <taxon>Pyraloidea</taxon>
        <taxon>Crambidae</taxon>
        <taxon>Crambinae</taxon>
        <taxon>Chilo</taxon>
    </lineage>
</organism>
<evidence type="ECO:0000313" key="2">
    <source>
        <dbReference type="Proteomes" id="UP001153292"/>
    </source>
</evidence>
<accession>A0ABN8BCT5</accession>
<dbReference type="Gene3D" id="3.30.40.10">
    <property type="entry name" value="Zinc/RING finger domain, C3HC4 (zinc finger)"/>
    <property type="match status" value="1"/>
</dbReference>
<reference evidence="1" key="1">
    <citation type="submission" date="2021-12" db="EMBL/GenBank/DDBJ databases">
        <authorList>
            <person name="King R."/>
        </authorList>
    </citation>
    <scope>NUCLEOTIDE SEQUENCE</scope>
</reference>